<name>A0A3N5BGB6_9BACI</name>
<proteinExistence type="inferred from homology"/>
<evidence type="ECO:0000313" key="5">
    <source>
        <dbReference type="Proteomes" id="UP000276443"/>
    </source>
</evidence>
<comment type="similarity">
    <text evidence="1">Belongs to the FAH family.</text>
</comment>
<dbReference type="FunFam" id="3.90.850.10:FF:000002">
    <property type="entry name" value="2-hydroxyhepta-2,4-diene-1,7-dioate isomerase"/>
    <property type="match status" value="1"/>
</dbReference>
<reference evidence="4 5" key="1">
    <citation type="submission" date="2018-11" db="EMBL/GenBank/DDBJ databases">
        <title>Genomic Encyclopedia of Type Strains, Phase IV (KMG-IV): sequencing the most valuable type-strain genomes for metagenomic binning, comparative biology and taxonomic classification.</title>
        <authorList>
            <person name="Goeker M."/>
        </authorList>
    </citation>
    <scope>NUCLEOTIDE SEQUENCE [LARGE SCALE GENOMIC DNA]</scope>
    <source>
        <strain evidence="4 5">DSM 18090</strain>
    </source>
</reference>
<dbReference type="InterPro" id="IPR036663">
    <property type="entry name" value="Fumarylacetoacetase_C_sf"/>
</dbReference>
<sequence length="282" mass="31922">MKLLTFRFNEIDYWGILKDDGFYYSDQLMTYFPNLLSVIENIDHLNLEKDLNKFADFDQCKILAPLKSRKNIMCIGKNYRDHAMEMTNDPSSLPEHPVIFTKAPSTVIGHKNTIHAHSNVTKQLDYEGELAVIIGQKGVNIKRENAMDHVFGYTILNDVTARDLQKRHQQFFKGKSLDTFAPMGPYIVTKDEIHDVHHLNIKTYVNDELRQDGNTKDMIFSIAELIEVLSDGMTLEPGDIIATGTPSGVGKGFDPPKFLNEGDEVRVEVEQIGTLSNQVSSS</sequence>
<dbReference type="GO" id="GO:0046872">
    <property type="term" value="F:metal ion binding"/>
    <property type="evidence" value="ECO:0007669"/>
    <property type="project" value="UniProtKB-KW"/>
</dbReference>
<comment type="caution">
    <text evidence="4">The sequence shown here is derived from an EMBL/GenBank/DDBJ whole genome shotgun (WGS) entry which is preliminary data.</text>
</comment>
<evidence type="ECO:0000259" key="3">
    <source>
        <dbReference type="Pfam" id="PF01557"/>
    </source>
</evidence>
<accession>A0A3N5BGB6</accession>
<dbReference type="PANTHER" id="PTHR11820:SF7">
    <property type="entry name" value="ACYLPYRUVASE FAHD1, MITOCHONDRIAL"/>
    <property type="match status" value="1"/>
</dbReference>
<evidence type="ECO:0000313" key="4">
    <source>
        <dbReference type="EMBL" id="RPF54310.1"/>
    </source>
</evidence>
<keyword evidence="5" id="KW-1185">Reference proteome</keyword>
<keyword evidence="2" id="KW-0479">Metal-binding</keyword>
<organism evidence="4 5">
    <name type="scientific">Aquisalibacillus elongatus</name>
    <dbReference type="NCBI Taxonomy" id="485577"/>
    <lineage>
        <taxon>Bacteria</taxon>
        <taxon>Bacillati</taxon>
        <taxon>Bacillota</taxon>
        <taxon>Bacilli</taxon>
        <taxon>Bacillales</taxon>
        <taxon>Bacillaceae</taxon>
        <taxon>Aquisalibacillus</taxon>
    </lineage>
</organism>
<dbReference type="EMBL" id="RKRF01000008">
    <property type="protein sequence ID" value="RPF54310.1"/>
    <property type="molecule type" value="Genomic_DNA"/>
</dbReference>
<dbReference type="InterPro" id="IPR011234">
    <property type="entry name" value="Fumarylacetoacetase-like_C"/>
</dbReference>
<dbReference type="SUPFAM" id="SSF56529">
    <property type="entry name" value="FAH"/>
    <property type="match status" value="1"/>
</dbReference>
<feature type="domain" description="Fumarylacetoacetase-like C-terminal" evidence="3">
    <location>
        <begin position="72"/>
        <end position="279"/>
    </location>
</feature>
<dbReference type="Gene3D" id="3.90.850.10">
    <property type="entry name" value="Fumarylacetoacetase-like, C-terminal domain"/>
    <property type="match status" value="1"/>
</dbReference>
<dbReference type="GO" id="GO:0018773">
    <property type="term" value="F:acetylpyruvate hydrolase activity"/>
    <property type="evidence" value="ECO:0007669"/>
    <property type="project" value="TreeGrafter"/>
</dbReference>
<protein>
    <submittedName>
        <fullName evidence="4">2-keto-4-pentenoate hydratase/2-oxohepta-3-ene-1,7-dioic acid hydratase in catechol pathway</fullName>
    </submittedName>
</protein>
<dbReference type="Pfam" id="PF01557">
    <property type="entry name" value="FAA_hydrolase"/>
    <property type="match status" value="1"/>
</dbReference>
<dbReference type="RefSeq" id="WP_245998012.1">
    <property type="nucleotide sequence ID" value="NZ_RKRF01000008.1"/>
</dbReference>
<dbReference type="PANTHER" id="PTHR11820">
    <property type="entry name" value="ACYLPYRUVASE"/>
    <property type="match status" value="1"/>
</dbReference>
<dbReference type="GO" id="GO:0019752">
    <property type="term" value="P:carboxylic acid metabolic process"/>
    <property type="evidence" value="ECO:0007669"/>
    <property type="project" value="UniProtKB-ARBA"/>
</dbReference>
<gene>
    <name evidence="4" type="ORF">EDC24_1507</name>
</gene>
<dbReference type="Proteomes" id="UP000276443">
    <property type="component" value="Unassembled WGS sequence"/>
</dbReference>
<dbReference type="AlphaFoldDB" id="A0A3N5BGB6"/>
<dbReference type="GO" id="GO:0016853">
    <property type="term" value="F:isomerase activity"/>
    <property type="evidence" value="ECO:0007669"/>
    <property type="project" value="UniProtKB-ARBA"/>
</dbReference>
<evidence type="ECO:0000256" key="2">
    <source>
        <dbReference type="ARBA" id="ARBA00022723"/>
    </source>
</evidence>
<evidence type="ECO:0000256" key="1">
    <source>
        <dbReference type="ARBA" id="ARBA00010211"/>
    </source>
</evidence>